<dbReference type="CDD" id="cd05398">
    <property type="entry name" value="NT_ClassII-CCAase"/>
    <property type="match status" value="1"/>
</dbReference>
<feature type="binding site" evidence="11">
    <location>
        <position position="8"/>
    </location>
    <ligand>
        <name>CTP</name>
        <dbReference type="ChEBI" id="CHEBI:37563"/>
    </ligand>
</feature>
<dbReference type="PANTHER" id="PTHR47545:SF1">
    <property type="entry name" value="MULTIFUNCTIONAL CCA PROTEIN"/>
    <property type="match status" value="1"/>
</dbReference>
<comment type="function">
    <text evidence="11">Catalyzes the addition and repair of the essential 3'-terminal CCA sequence in tRNAs without using a nucleic acid template. Adds these three nucleotides in the order of C, C, and A to the tRNA nucleotide-73, using CTP and ATP as substrates and producing inorganic pyrophosphate. tRNA 3'-terminal CCA addition is required both for tRNA processing and repair. Also involved in tRNA surveillance by mediating tandem CCA addition to generate a CCACCA at the 3' terminus of unstable tRNAs. While stable tRNAs receive only 3'-terminal CCA, unstable tRNAs are marked with CCACCA and rapidly degraded.</text>
</comment>
<dbReference type="Gene3D" id="1.10.3090.10">
    <property type="entry name" value="cca-adding enzyme, domain 2"/>
    <property type="match status" value="1"/>
</dbReference>
<dbReference type="KEGG" id="alt:ambt_14035"/>
<evidence type="ECO:0000313" key="14">
    <source>
        <dbReference type="EMBL" id="AEF04325.1"/>
    </source>
</evidence>
<dbReference type="InterPro" id="IPR043519">
    <property type="entry name" value="NT_sf"/>
</dbReference>
<dbReference type="AlphaFoldDB" id="F5ZED4"/>
<feature type="binding site" evidence="11">
    <location>
        <position position="23"/>
    </location>
    <ligand>
        <name>Mg(2+)</name>
        <dbReference type="ChEBI" id="CHEBI:18420"/>
    </ligand>
</feature>
<dbReference type="GO" id="GO:0000049">
    <property type="term" value="F:tRNA binding"/>
    <property type="evidence" value="ECO:0007669"/>
    <property type="project" value="UniProtKB-UniRule"/>
</dbReference>
<protein>
    <recommendedName>
        <fullName evidence="11">CCA-adding enzyme</fullName>
        <ecNumber evidence="11">2.7.7.72</ecNumber>
    </recommendedName>
    <alternativeName>
        <fullName evidence="11">CCA tRNA nucleotidyltransferase</fullName>
    </alternativeName>
    <alternativeName>
        <fullName evidence="11">tRNA CCA-pyrophosphorylase</fullName>
    </alternativeName>
    <alternativeName>
        <fullName evidence="11">tRNA adenylyl-/cytidylyl- transferase</fullName>
    </alternativeName>
    <alternativeName>
        <fullName evidence="11">tRNA nucleotidyltransferase</fullName>
    </alternativeName>
    <alternativeName>
        <fullName evidence="11">tRNA-NT</fullName>
    </alternativeName>
</protein>
<evidence type="ECO:0000256" key="9">
    <source>
        <dbReference type="ARBA" id="ARBA00022842"/>
    </source>
</evidence>
<dbReference type="GO" id="GO:0001680">
    <property type="term" value="P:tRNA 3'-terminal CCA addition"/>
    <property type="evidence" value="ECO:0007669"/>
    <property type="project" value="UniProtKB-UniRule"/>
</dbReference>
<dbReference type="Pfam" id="PF01743">
    <property type="entry name" value="PolyA_pol"/>
    <property type="match status" value="1"/>
</dbReference>
<keyword evidence="9 11" id="KW-0460">Magnesium</keyword>
<dbReference type="SUPFAM" id="SSF81301">
    <property type="entry name" value="Nucleotidyltransferase"/>
    <property type="match status" value="1"/>
</dbReference>
<evidence type="ECO:0000256" key="1">
    <source>
        <dbReference type="ARBA" id="ARBA00001946"/>
    </source>
</evidence>
<dbReference type="GO" id="GO:0042245">
    <property type="term" value="P:RNA repair"/>
    <property type="evidence" value="ECO:0007669"/>
    <property type="project" value="UniProtKB-KW"/>
</dbReference>
<dbReference type="EC" id="2.7.7.72" evidence="11"/>
<feature type="domain" description="tRNA nucleotidyltransferase/poly(A) polymerase RNA and SrmB- binding" evidence="13">
    <location>
        <begin position="149"/>
        <end position="209"/>
    </location>
</feature>
<organism evidence="14 15">
    <name type="scientific">Alteromonas naphthalenivorans</name>
    <dbReference type="NCBI Taxonomy" id="715451"/>
    <lineage>
        <taxon>Bacteria</taxon>
        <taxon>Pseudomonadati</taxon>
        <taxon>Pseudomonadota</taxon>
        <taxon>Gammaproteobacteria</taxon>
        <taxon>Alteromonadales</taxon>
        <taxon>Alteromonadaceae</taxon>
        <taxon>Alteromonas/Salinimonas group</taxon>
        <taxon>Alteromonas</taxon>
    </lineage>
</organism>
<evidence type="ECO:0000256" key="4">
    <source>
        <dbReference type="ARBA" id="ARBA00022695"/>
    </source>
</evidence>
<feature type="binding site" evidence="11">
    <location>
        <position position="91"/>
    </location>
    <ligand>
        <name>CTP</name>
        <dbReference type="ChEBI" id="CHEBI:37563"/>
    </ligand>
</feature>
<keyword evidence="7 11" id="KW-0692">RNA repair</keyword>
<gene>
    <name evidence="11" type="primary">cca</name>
    <name evidence="14" type="ordered locus">ambt_14035</name>
</gene>
<dbReference type="InterPro" id="IPR050124">
    <property type="entry name" value="tRNA_CCA-adding_enzyme"/>
</dbReference>
<accession>F5ZED4</accession>
<feature type="binding site" evidence="11">
    <location>
        <position position="140"/>
    </location>
    <ligand>
        <name>CTP</name>
        <dbReference type="ChEBI" id="CHEBI:37563"/>
    </ligand>
</feature>
<evidence type="ECO:0000256" key="8">
    <source>
        <dbReference type="ARBA" id="ARBA00022840"/>
    </source>
</evidence>
<feature type="binding site" evidence="11">
    <location>
        <position position="140"/>
    </location>
    <ligand>
        <name>ATP</name>
        <dbReference type="ChEBI" id="CHEBI:30616"/>
    </ligand>
</feature>
<keyword evidence="6 11" id="KW-0547">Nucleotide-binding</keyword>
<keyword evidence="10 11" id="KW-0694">RNA-binding</keyword>
<dbReference type="PIRSF" id="PIRSF000813">
    <property type="entry name" value="CCA_bact"/>
    <property type="match status" value="1"/>
</dbReference>
<keyword evidence="4 11" id="KW-0548">Nucleotidyltransferase</keyword>
<dbReference type="PANTHER" id="PTHR47545">
    <property type="entry name" value="MULTIFUNCTIONAL CCA PROTEIN"/>
    <property type="match status" value="1"/>
</dbReference>
<comment type="catalytic activity">
    <reaction evidence="11">
        <text>a tRNA precursor + 2 CTP + ATP = a tRNA with a 3' CCA end + 3 diphosphate</text>
        <dbReference type="Rhea" id="RHEA:14433"/>
        <dbReference type="Rhea" id="RHEA-COMP:10465"/>
        <dbReference type="Rhea" id="RHEA-COMP:10468"/>
        <dbReference type="ChEBI" id="CHEBI:30616"/>
        <dbReference type="ChEBI" id="CHEBI:33019"/>
        <dbReference type="ChEBI" id="CHEBI:37563"/>
        <dbReference type="ChEBI" id="CHEBI:74896"/>
        <dbReference type="ChEBI" id="CHEBI:83071"/>
        <dbReference type="EC" id="2.7.7.72"/>
    </reaction>
</comment>
<dbReference type="eggNOG" id="COG0617">
    <property type="taxonomic scope" value="Bacteria"/>
</dbReference>
<dbReference type="Proteomes" id="UP000000683">
    <property type="component" value="Chromosome"/>
</dbReference>
<dbReference type="GO" id="GO:0005524">
    <property type="term" value="F:ATP binding"/>
    <property type="evidence" value="ECO:0007669"/>
    <property type="project" value="UniProtKB-UniRule"/>
</dbReference>
<dbReference type="Gene3D" id="3.30.460.10">
    <property type="entry name" value="Beta Polymerase, domain 2"/>
    <property type="match status" value="1"/>
</dbReference>
<keyword evidence="2 11" id="KW-0808">Transferase</keyword>
<feature type="binding site" evidence="11">
    <location>
        <position position="21"/>
    </location>
    <ligand>
        <name>Mg(2+)</name>
        <dbReference type="ChEBI" id="CHEBI:18420"/>
    </ligand>
</feature>
<feature type="domain" description="Poly A polymerase head" evidence="12">
    <location>
        <begin position="3"/>
        <end position="122"/>
    </location>
</feature>
<evidence type="ECO:0000256" key="7">
    <source>
        <dbReference type="ARBA" id="ARBA00022800"/>
    </source>
</evidence>
<keyword evidence="3 11" id="KW-0819">tRNA processing</keyword>
<feature type="binding site" evidence="11">
    <location>
        <position position="11"/>
    </location>
    <ligand>
        <name>CTP</name>
        <dbReference type="ChEBI" id="CHEBI:37563"/>
    </ligand>
</feature>
<dbReference type="OrthoDB" id="9805698at2"/>
<comment type="catalytic activity">
    <reaction evidence="11">
        <text>a tRNA with a 3' CCA end + 2 CTP + ATP = a tRNA with a 3' CCACCA end + 3 diphosphate</text>
        <dbReference type="Rhea" id="RHEA:76235"/>
        <dbReference type="Rhea" id="RHEA-COMP:10468"/>
        <dbReference type="Rhea" id="RHEA-COMP:18655"/>
        <dbReference type="ChEBI" id="CHEBI:30616"/>
        <dbReference type="ChEBI" id="CHEBI:33019"/>
        <dbReference type="ChEBI" id="CHEBI:37563"/>
        <dbReference type="ChEBI" id="CHEBI:83071"/>
        <dbReference type="ChEBI" id="CHEBI:195187"/>
    </reaction>
</comment>
<evidence type="ECO:0000256" key="6">
    <source>
        <dbReference type="ARBA" id="ARBA00022741"/>
    </source>
</evidence>
<proteinExistence type="inferred from homology"/>
<evidence type="ECO:0000256" key="3">
    <source>
        <dbReference type="ARBA" id="ARBA00022694"/>
    </source>
</evidence>
<name>F5ZED4_ALTNA</name>
<dbReference type="EMBL" id="CP002339">
    <property type="protein sequence ID" value="AEF04325.1"/>
    <property type="molecule type" value="Genomic_DNA"/>
</dbReference>
<dbReference type="RefSeq" id="WP_013785255.1">
    <property type="nucleotide sequence ID" value="NC_015554.1"/>
</dbReference>
<dbReference type="InterPro" id="IPR012006">
    <property type="entry name" value="CCA_bact"/>
</dbReference>
<evidence type="ECO:0000313" key="15">
    <source>
        <dbReference type="Proteomes" id="UP000000683"/>
    </source>
</evidence>
<comment type="similarity">
    <text evidence="11">Belongs to the tRNA nucleotidyltransferase/poly(A) polymerase family. Bacterial CCA-adding enzyme type 2 subfamily.</text>
</comment>
<feature type="binding site" evidence="11">
    <location>
        <position position="11"/>
    </location>
    <ligand>
        <name>ATP</name>
        <dbReference type="ChEBI" id="CHEBI:30616"/>
    </ligand>
</feature>
<evidence type="ECO:0000256" key="11">
    <source>
        <dbReference type="HAMAP-Rule" id="MF_01262"/>
    </source>
</evidence>
<dbReference type="InterPro" id="IPR032828">
    <property type="entry name" value="PolyA_RNA-bd"/>
</dbReference>
<feature type="binding site" evidence="11">
    <location>
        <position position="91"/>
    </location>
    <ligand>
        <name>ATP</name>
        <dbReference type="ChEBI" id="CHEBI:30616"/>
    </ligand>
</feature>
<dbReference type="SUPFAM" id="SSF81891">
    <property type="entry name" value="Poly A polymerase C-terminal region-like"/>
    <property type="match status" value="1"/>
</dbReference>
<feature type="binding site" evidence="11">
    <location>
        <position position="137"/>
    </location>
    <ligand>
        <name>CTP</name>
        <dbReference type="ChEBI" id="CHEBI:37563"/>
    </ligand>
</feature>
<dbReference type="InterPro" id="IPR002646">
    <property type="entry name" value="PolA_pol_head_dom"/>
</dbReference>
<keyword evidence="8 11" id="KW-0067">ATP-binding</keyword>
<evidence type="ECO:0000259" key="13">
    <source>
        <dbReference type="Pfam" id="PF12627"/>
    </source>
</evidence>
<evidence type="ECO:0000256" key="10">
    <source>
        <dbReference type="ARBA" id="ARBA00022884"/>
    </source>
</evidence>
<dbReference type="HAMAP" id="MF_01262">
    <property type="entry name" value="CCA_bact_type2"/>
    <property type="match status" value="1"/>
</dbReference>
<feature type="binding site" evidence="11">
    <location>
        <position position="137"/>
    </location>
    <ligand>
        <name>ATP</name>
        <dbReference type="ChEBI" id="CHEBI:30616"/>
    </ligand>
</feature>
<evidence type="ECO:0000256" key="5">
    <source>
        <dbReference type="ARBA" id="ARBA00022723"/>
    </source>
</evidence>
<dbReference type="GO" id="GO:0000287">
    <property type="term" value="F:magnesium ion binding"/>
    <property type="evidence" value="ECO:0007669"/>
    <property type="project" value="UniProtKB-UniRule"/>
</dbReference>
<comment type="miscellaneous">
    <text evidence="11">A single active site specifically recognizes both ATP and CTP and is responsible for their addition.</text>
</comment>
<comment type="cofactor">
    <cofactor evidence="1 11">
        <name>Mg(2+)</name>
        <dbReference type="ChEBI" id="CHEBI:18420"/>
    </cofactor>
</comment>
<reference evidence="14 15" key="1">
    <citation type="journal article" date="2011" name="J. Bacteriol.">
        <title>Complete genome sequence of the polycyclic aromatic hydrocarbon-degrading bacterium Alteromonas sp. strain SN2.</title>
        <authorList>
            <person name="Jin H.M."/>
            <person name="Jeong H."/>
            <person name="Moon E.J."/>
            <person name="Math R.K."/>
            <person name="Lee K."/>
            <person name="Kim H.J."/>
            <person name="Jeon C.O."/>
            <person name="Oh T.K."/>
            <person name="Kim J.F."/>
        </authorList>
    </citation>
    <scope>NUCLEOTIDE SEQUENCE [LARGE SCALE GENOMIC DNA]</scope>
    <source>
        <strain evidence="15">JCM 17741 / KACC 18427 / KCTC 11700BP / SN2</strain>
    </source>
</reference>
<dbReference type="GO" id="GO:0004810">
    <property type="term" value="F:CCA tRNA nucleotidyltransferase activity"/>
    <property type="evidence" value="ECO:0007669"/>
    <property type="project" value="UniProtKB-UniRule"/>
</dbReference>
<keyword evidence="15" id="KW-1185">Reference proteome</keyword>
<dbReference type="HOGENOM" id="CLU_015961_1_1_6"/>
<evidence type="ECO:0000256" key="2">
    <source>
        <dbReference type="ARBA" id="ARBA00022679"/>
    </source>
</evidence>
<keyword evidence="5 11" id="KW-0479">Metal-binding</keyword>
<feature type="binding site" evidence="11">
    <location>
        <position position="8"/>
    </location>
    <ligand>
        <name>ATP</name>
        <dbReference type="ChEBI" id="CHEBI:30616"/>
    </ligand>
</feature>
<evidence type="ECO:0000259" key="12">
    <source>
        <dbReference type="Pfam" id="PF01743"/>
    </source>
</evidence>
<dbReference type="GO" id="GO:0160016">
    <property type="term" value="F:CCACCA tRNA nucleotidyltransferase activity"/>
    <property type="evidence" value="ECO:0007669"/>
    <property type="project" value="RHEA"/>
</dbReference>
<sequence length="392" mass="43710">MQVYLVGGAVRDTLLGRTVTERDYVVVGATPAQMLAKGFTQVGKDFPVFLHPKTSEEYALARTERKMGSGYTGFECDASTSVTLEEDLKRRDLTVNAIARDQDGELIDPYHGQKDLQQKILRHVSEAFSEDPLRVFRVARFATRYAYLGFTIAEETLSLMTDMAKSGELTSLSAERVWQETKRSLLEATPEVFFKTLKACNGLDDWFAELSQSESAFNTAIQTLKQIQRQTHSQPQEQDASPSAPIEVRFAAFCSGLSLNDVQQMCKRLKVQNTVSDIAEMVSAHKTSLLNCDKLDADTLLTVFNKTDAWRRPERFRLFLNALQPIAMQPSDLAQAGAMSSLHWPEREALITQALVAANAVDVQHIIAQGFKGPEIREALNNAKLEKISALL</sequence>
<dbReference type="Pfam" id="PF12627">
    <property type="entry name" value="PolyA_pol_RNAbd"/>
    <property type="match status" value="1"/>
</dbReference>